<reference evidence="2" key="1">
    <citation type="submission" date="2021-02" db="EMBL/GenBank/DDBJ databases">
        <authorList>
            <person name="Nowell W R."/>
        </authorList>
    </citation>
    <scope>NUCLEOTIDE SEQUENCE</scope>
</reference>
<accession>A0A814Z0A8</accession>
<evidence type="ECO:0000313" key="3">
    <source>
        <dbReference type="Proteomes" id="UP000663855"/>
    </source>
</evidence>
<gene>
    <name evidence="2" type="ORF">CJN711_LOCUS13721</name>
</gene>
<feature type="non-terminal residue" evidence="2">
    <location>
        <position position="1"/>
    </location>
</feature>
<keyword evidence="1" id="KW-1133">Transmembrane helix</keyword>
<feature type="transmembrane region" description="Helical" evidence="1">
    <location>
        <begin position="402"/>
        <end position="427"/>
    </location>
</feature>
<comment type="caution">
    <text evidence="2">The sequence shown here is derived from an EMBL/GenBank/DDBJ whole genome shotgun (WGS) entry which is preliminary data.</text>
</comment>
<dbReference type="Proteomes" id="UP000663855">
    <property type="component" value="Unassembled WGS sequence"/>
</dbReference>
<keyword evidence="1" id="KW-0812">Transmembrane</keyword>
<organism evidence="2 3">
    <name type="scientific">Rotaria magnacalcarata</name>
    <dbReference type="NCBI Taxonomy" id="392030"/>
    <lineage>
        <taxon>Eukaryota</taxon>
        <taxon>Metazoa</taxon>
        <taxon>Spiralia</taxon>
        <taxon>Gnathifera</taxon>
        <taxon>Rotifera</taxon>
        <taxon>Eurotatoria</taxon>
        <taxon>Bdelloidea</taxon>
        <taxon>Philodinida</taxon>
        <taxon>Philodinidae</taxon>
        <taxon>Rotaria</taxon>
    </lineage>
</organism>
<evidence type="ECO:0000313" key="2">
    <source>
        <dbReference type="EMBL" id="CAF1235565.1"/>
    </source>
</evidence>
<evidence type="ECO:0000256" key="1">
    <source>
        <dbReference type="SAM" id="Phobius"/>
    </source>
</evidence>
<sequence length="438" mass="51505">SKKKERSTVELPLMTHLSSSHTDERDNEYRNALQKANNHFKQENYSNKIDTIHFTTSLEETTKQFNQYQTVFYAGQRLLINRSLDNFTRKSIKPYFNASSSSQFLHQTYFKSIAKRLYYSDISLSMISKYQTKQDMNSSIKLLLRSMDNKNNYSSKLVIEYESILNKQNSLSSLRNDSKDKEESAIIEIEHQSYNSIISSIDLSKPLEKSYSSPLPINAKHFYNNNNNNNNNNLQSAHFIDQYSKDRSELSLDSSMNEIENNQSIKNIYSYDNNIENNLFQYENNIRKKTLQRRWSLLDIWKTTINKLPPIVNCIWRQQLHRTGSREFLLEYDQTSPMNNNQASLVQEQRYVEQERSINTHFGLALLALLIFPPIGIVSIILSVWLLCGQQDRHLSRKFGNAAYWISLLAICFSFFLLLTLFAYFTYQYLINRPMRTK</sequence>
<feature type="transmembrane region" description="Helical" evidence="1">
    <location>
        <begin position="364"/>
        <end position="387"/>
    </location>
</feature>
<protein>
    <submittedName>
        <fullName evidence="2">Uncharacterized protein</fullName>
    </submittedName>
</protein>
<proteinExistence type="predicted"/>
<name>A0A814Z0A8_9BILA</name>
<dbReference type="EMBL" id="CAJNOV010006091">
    <property type="protein sequence ID" value="CAF1235565.1"/>
    <property type="molecule type" value="Genomic_DNA"/>
</dbReference>
<keyword evidence="1" id="KW-0472">Membrane</keyword>
<dbReference type="AlphaFoldDB" id="A0A814Z0A8"/>